<feature type="coiled-coil region" evidence="2">
    <location>
        <begin position="54"/>
        <end position="81"/>
    </location>
</feature>
<sequence length="152" mass="16338">MSAANANTVHASGPGSAATTPRPSTSGSNNAATRLSEAIDEFLGDVEQKFKVMNDEILTKLDDMAERCDRLEAELLLREAEGAKITSGSTDGSSCFNTLAAYTCIGEYQGDCPLVPRLRMMLSIPASSNCQLHMHIVYAKALERHIFLTVAL</sequence>
<accession>A0A8H7ATY0</accession>
<dbReference type="InterPro" id="IPR009643">
    <property type="entry name" value="HS1-bd"/>
</dbReference>
<dbReference type="OrthoDB" id="4159489at2759"/>
<evidence type="ECO:0000313" key="5">
    <source>
        <dbReference type="Proteomes" id="UP000606974"/>
    </source>
</evidence>
<evidence type="ECO:0000313" key="4">
    <source>
        <dbReference type="EMBL" id="KAF7513106.1"/>
    </source>
</evidence>
<reference evidence="4" key="1">
    <citation type="submission" date="2020-02" db="EMBL/GenBank/DDBJ databases">
        <authorList>
            <person name="Palmer J.M."/>
        </authorList>
    </citation>
    <scope>NUCLEOTIDE SEQUENCE</scope>
    <source>
        <strain evidence="4">EPUS1.4</strain>
        <tissue evidence="4">Thallus</tissue>
    </source>
</reference>
<dbReference type="GO" id="GO:0003714">
    <property type="term" value="F:transcription corepressor activity"/>
    <property type="evidence" value="ECO:0007669"/>
    <property type="project" value="InterPro"/>
</dbReference>
<comment type="caution">
    <text evidence="4">The sequence shown here is derived from an EMBL/GenBank/DDBJ whole genome shotgun (WGS) entry which is preliminary data.</text>
</comment>
<keyword evidence="5" id="KW-1185">Reference proteome</keyword>
<dbReference type="Proteomes" id="UP000606974">
    <property type="component" value="Unassembled WGS sequence"/>
</dbReference>
<feature type="compositionally biased region" description="Polar residues" evidence="3">
    <location>
        <begin position="17"/>
        <end position="31"/>
    </location>
</feature>
<evidence type="ECO:0000256" key="1">
    <source>
        <dbReference type="ARBA" id="ARBA00006349"/>
    </source>
</evidence>
<comment type="similarity">
    <text evidence="1">Belongs to the HSBP1 family.</text>
</comment>
<proteinExistence type="inferred from homology"/>
<feature type="compositionally biased region" description="Polar residues" evidence="3">
    <location>
        <begin position="1"/>
        <end position="10"/>
    </location>
</feature>
<name>A0A8H7ATY0_9EURO</name>
<protein>
    <submittedName>
        <fullName evidence="4">Uncharacterized protein</fullName>
    </submittedName>
</protein>
<gene>
    <name evidence="4" type="ORF">GJ744_011372</name>
</gene>
<keyword evidence="2" id="KW-0175">Coiled coil</keyword>
<organism evidence="4 5">
    <name type="scientific">Endocarpon pusillum</name>
    <dbReference type="NCBI Taxonomy" id="364733"/>
    <lineage>
        <taxon>Eukaryota</taxon>
        <taxon>Fungi</taxon>
        <taxon>Dikarya</taxon>
        <taxon>Ascomycota</taxon>
        <taxon>Pezizomycotina</taxon>
        <taxon>Eurotiomycetes</taxon>
        <taxon>Chaetothyriomycetidae</taxon>
        <taxon>Verrucariales</taxon>
        <taxon>Verrucariaceae</taxon>
        <taxon>Endocarpon</taxon>
    </lineage>
</organism>
<evidence type="ECO:0000256" key="3">
    <source>
        <dbReference type="SAM" id="MobiDB-lite"/>
    </source>
</evidence>
<dbReference type="Pfam" id="PF06825">
    <property type="entry name" value="HSBP1"/>
    <property type="match status" value="1"/>
</dbReference>
<evidence type="ECO:0000256" key="2">
    <source>
        <dbReference type="SAM" id="Coils"/>
    </source>
</evidence>
<dbReference type="EMBL" id="JAACFV010000008">
    <property type="protein sequence ID" value="KAF7513106.1"/>
    <property type="molecule type" value="Genomic_DNA"/>
</dbReference>
<dbReference type="Gene3D" id="1.20.5.430">
    <property type="match status" value="1"/>
</dbReference>
<dbReference type="AlphaFoldDB" id="A0A8H7ATY0"/>
<feature type="region of interest" description="Disordered" evidence="3">
    <location>
        <begin position="1"/>
        <end position="31"/>
    </location>
</feature>